<feature type="domain" description="GmrSD restriction endonucleases N-terminal" evidence="1">
    <location>
        <begin position="12"/>
        <end position="229"/>
    </location>
</feature>
<dbReference type="Proteomes" id="UP000546252">
    <property type="component" value="Unassembled WGS sequence"/>
</dbReference>
<organism evidence="3 4">
    <name type="scientific">Nesterenkonia jeotgali</name>
    <dbReference type="NCBI Taxonomy" id="317018"/>
    <lineage>
        <taxon>Bacteria</taxon>
        <taxon>Bacillati</taxon>
        <taxon>Actinomycetota</taxon>
        <taxon>Actinomycetes</taxon>
        <taxon>Micrococcales</taxon>
        <taxon>Micrococcaceae</taxon>
        <taxon>Nesterenkonia</taxon>
    </lineage>
</organism>
<evidence type="ECO:0000259" key="1">
    <source>
        <dbReference type="Pfam" id="PF03235"/>
    </source>
</evidence>
<name>A0A839FPC6_9MICC</name>
<accession>A0A839FPC6</accession>
<comment type="caution">
    <text evidence="3">The sequence shown here is derived from an EMBL/GenBank/DDBJ whole genome shotgun (WGS) entry which is preliminary data.</text>
</comment>
<reference evidence="3 4" key="1">
    <citation type="submission" date="2020-08" db="EMBL/GenBank/DDBJ databases">
        <title>Sequencing the genomes of 1000 actinobacteria strains.</title>
        <authorList>
            <person name="Klenk H.-P."/>
        </authorList>
    </citation>
    <scope>NUCLEOTIDE SEQUENCE [LARGE SCALE GENOMIC DNA]</scope>
    <source>
        <strain evidence="3 4">DSM 19081</strain>
    </source>
</reference>
<dbReference type="PANTHER" id="PTHR35149">
    <property type="entry name" value="SLL5132 PROTEIN"/>
    <property type="match status" value="1"/>
</dbReference>
<proteinExistence type="predicted"/>
<dbReference type="InterPro" id="IPR004919">
    <property type="entry name" value="GmrSD_N"/>
</dbReference>
<feature type="domain" description="GmrSD restriction endonucleases C-terminal" evidence="2">
    <location>
        <begin position="493"/>
        <end position="605"/>
    </location>
</feature>
<dbReference type="Pfam" id="PF07510">
    <property type="entry name" value="GmrSD_C"/>
    <property type="match status" value="1"/>
</dbReference>
<dbReference type="AlphaFoldDB" id="A0A839FPC6"/>
<evidence type="ECO:0000313" key="3">
    <source>
        <dbReference type="EMBL" id="MBA8921275.1"/>
    </source>
</evidence>
<dbReference type="RefSeq" id="WP_182495313.1">
    <property type="nucleotide sequence ID" value="NZ_BAAAKT010000004.1"/>
</dbReference>
<protein>
    <submittedName>
        <fullName evidence="3">Uncharacterized protein with ParB-like and HNH nuclease domain</fullName>
    </submittedName>
</protein>
<evidence type="ECO:0000259" key="2">
    <source>
        <dbReference type="Pfam" id="PF07510"/>
    </source>
</evidence>
<dbReference type="InterPro" id="IPR011089">
    <property type="entry name" value="GmrSD_C"/>
</dbReference>
<dbReference type="Pfam" id="PF03235">
    <property type="entry name" value="GmrSD_N"/>
    <property type="match status" value="1"/>
</dbReference>
<sequence>MTGITPHYRSIRQLLQSRSFSIDEYQREYKWERSNVEELITDLLNKFLADYRQGHGPSDTEGYGEYFLGSIIVTKRGAKSYLVDGQQRVTSLTLLLIHLYRTSQELGLSAVPTLQPLIHSDVRGQAKFNLDIQERVPVLRALFEGEDADATAREESVQTMLARYRDIEEIDLHGELNDGLETFIYWLIENVGLIEIETSSDSYAYAIFETMNDRGKPLSPVDMLKAFLLGSIRDSGDRAHANTTWKKTINDLISWESEPDAERDANFVKAWLRAQYAQSVRERKAGAADKDWELIGNAFHRWARDQAQRLNVGEGGENLHFMTTEMQFFANAYKRILAASRDYTPHLEPVFYNAHNNFTLQSTVLLAPLIVGDNDATVRDKIAATATYLDIWIMRRAANYIRITYSNVAYSMWMLTKDIRRLPLPELVEVLQRKLQEDAEQVSFDGAQARGRSGLKGLAVNQFSHRYIYHLLARVTAHVESESGRPDNFMNLVDRQQSNPWDVEHIWAHRYDQYQDEFETEQDFLEWRNQVAGLVLLPADVNRSYQDRVFQDKVPHYAKQNFYAASLTAAAYEHQPQFSAFVRRSGLPFRPYGRFGKEEQRQRQELLEGLVERICSPSRLDKYR</sequence>
<gene>
    <name evidence="3" type="ORF">HNR24_001208</name>
</gene>
<dbReference type="EMBL" id="JACJIH010000001">
    <property type="protein sequence ID" value="MBA8921275.1"/>
    <property type="molecule type" value="Genomic_DNA"/>
</dbReference>
<dbReference type="PANTHER" id="PTHR35149:SF2">
    <property type="entry name" value="DUF262 DOMAIN-CONTAINING PROTEIN"/>
    <property type="match status" value="1"/>
</dbReference>
<evidence type="ECO:0000313" key="4">
    <source>
        <dbReference type="Proteomes" id="UP000546252"/>
    </source>
</evidence>